<evidence type="ECO:0000256" key="4">
    <source>
        <dbReference type="ARBA" id="ARBA00022980"/>
    </source>
</evidence>
<keyword evidence="4 7" id="KW-0689">Ribosomal protein</keyword>
<name>A0ABX4H4A8_9BACT</name>
<dbReference type="Pfam" id="PF01479">
    <property type="entry name" value="S4"/>
    <property type="match status" value="1"/>
</dbReference>
<evidence type="ECO:0000259" key="10">
    <source>
        <dbReference type="SMART" id="SM01390"/>
    </source>
</evidence>
<keyword evidence="5 7" id="KW-0687">Ribonucleoprotein</keyword>
<dbReference type="Proteomes" id="UP000217033">
    <property type="component" value="Unassembled WGS sequence"/>
</dbReference>
<evidence type="ECO:0000256" key="7">
    <source>
        <dbReference type="HAMAP-Rule" id="MF_01306"/>
    </source>
</evidence>
<dbReference type="EMBL" id="NQMN01000002">
    <property type="protein sequence ID" value="PAF54719.1"/>
    <property type="molecule type" value="Genomic_DNA"/>
</dbReference>
<dbReference type="HAMAP" id="MF_01306_B">
    <property type="entry name" value="Ribosomal_uS4_B"/>
    <property type="match status" value="1"/>
</dbReference>
<comment type="function">
    <text evidence="7">One of the primary rRNA binding proteins, it binds directly to 16S rRNA where it nucleates assembly of the body of the 30S subunit.</text>
</comment>
<evidence type="ECO:0000256" key="3">
    <source>
        <dbReference type="ARBA" id="ARBA00022884"/>
    </source>
</evidence>
<dbReference type="InterPro" id="IPR022801">
    <property type="entry name" value="Ribosomal_uS4"/>
</dbReference>
<keyword evidence="3 7" id="KW-0694">RNA-binding</keyword>
<comment type="caution">
    <text evidence="11">The sequence shown here is derived from an EMBL/GenBank/DDBJ whole genome shotgun (WGS) entry which is preliminary data.</text>
</comment>
<dbReference type="InterPro" id="IPR036986">
    <property type="entry name" value="S4_RNA-bd_sf"/>
</dbReference>
<reference evidence="11" key="1">
    <citation type="submission" date="2017-08" db="EMBL/GenBank/DDBJ databases">
        <authorList>
            <person name="Alvarez-Ponce D."/>
            <person name="Weitzman C.L."/>
            <person name="Tillett R.L."/>
            <person name="Sandmeier F.C."/>
            <person name="Tracy C.R."/>
        </authorList>
    </citation>
    <scope>NUCLEOTIDE SEQUENCE [LARGE SCALE GENOMIC DNA]</scope>
    <source>
        <strain evidence="11">PS6</strain>
    </source>
</reference>
<dbReference type="PROSITE" id="PS00632">
    <property type="entry name" value="RIBOSOMAL_S4"/>
    <property type="match status" value="1"/>
</dbReference>
<sequence length="199" mass="23053">MSRIRGSVFKRARRYGFSILETGKEFSKGKKRQYAPGQHGNKRVKLSDYGKHLYEKQKVRFLYGINEKQFARSFEKASKRKGVTGTNFLQYLEQRLDNLVYRAGFAETRRQARQFVNHGHILLNGKKVDIPSVIVEVGSTISVKDGLFKSEQVKRSLEVRSAASWMETKGNSSTFTRLPDRKEFLKEINDSLIVEYYSK</sequence>
<dbReference type="Gene3D" id="3.10.290.10">
    <property type="entry name" value="RNA-binding S4 domain"/>
    <property type="match status" value="1"/>
</dbReference>
<organism evidence="11 12">
    <name type="scientific">Mycoplasmopsis agassizii</name>
    <dbReference type="NCBI Taxonomy" id="33922"/>
    <lineage>
        <taxon>Bacteria</taxon>
        <taxon>Bacillati</taxon>
        <taxon>Mycoplasmatota</taxon>
        <taxon>Mycoplasmoidales</taxon>
        <taxon>Metamycoplasmataceae</taxon>
        <taxon>Mycoplasmopsis</taxon>
    </lineage>
</organism>
<dbReference type="PANTHER" id="PTHR11831:SF4">
    <property type="entry name" value="SMALL RIBOSOMAL SUBUNIT PROTEIN US4M"/>
    <property type="match status" value="1"/>
</dbReference>
<evidence type="ECO:0000259" key="9">
    <source>
        <dbReference type="SMART" id="SM00363"/>
    </source>
</evidence>
<dbReference type="InterPro" id="IPR018079">
    <property type="entry name" value="Ribosomal_uS4_CS"/>
</dbReference>
<dbReference type="PANTHER" id="PTHR11831">
    <property type="entry name" value="30S 40S RIBOSOMAL PROTEIN"/>
    <property type="match status" value="1"/>
</dbReference>
<evidence type="ECO:0000256" key="5">
    <source>
        <dbReference type="ARBA" id="ARBA00023274"/>
    </source>
</evidence>
<comment type="function">
    <text evidence="7">With S5 and S12 plays an important role in translational accuracy.</text>
</comment>
<evidence type="ECO:0000256" key="6">
    <source>
        <dbReference type="ARBA" id="ARBA00035254"/>
    </source>
</evidence>
<dbReference type="SMART" id="SM01390">
    <property type="entry name" value="Ribosomal_S4"/>
    <property type="match status" value="1"/>
</dbReference>
<dbReference type="PROSITE" id="PS50889">
    <property type="entry name" value="S4"/>
    <property type="match status" value="1"/>
</dbReference>
<keyword evidence="2 7" id="KW-0699">rRNA-binding</keyword>
<dbReference type="RefSeq" id="WP_084231951.1">
    <property type="nucleotide sequence ID" value="NZ_FWXE01000002.1"/>
</dbReference>
<evidence type="ECO:0000256" key="1">
    <source>
        <dbReference type="ARBA" id="ARBA00007465"/>
    </source>
</evidence>
<keyword evidence="12" id="KW-1185">Reference proteome</keyword>
<accession>A0ABX4H4A8</accession>
<dbReference type="SMART" id="SM00363">
    <property type="entry name" value="S4"/>
    <property type="match status" value="1"/>
</dbReference>
<dbReference type="InterPro" id="IPR005709">
    <property type="entry name" value="Ribosomal_uS4_bac-type"/>
</dbReference>
<dbReference type="InterPro" id="IPR002942">
    <property type="entry name" value="S4_RNA-bd"/>
</dbReference>
<protein>
    <recommendedName>
        <fullName evidence="6 7">Small ribosomal subunit protein uS4</fullName>
    </recommendedName>
</protein>
<dbReference type="CDD" id="cd00165">
    <property type="entry name" value="S4"/>
    <property type="match status" value="1"/>
</dbReference>
<dbReference type="NCBIfam" id="NF003717">
    <property type="entry name" value="PRK05327.1"/>
    <property type="match status" value="1"/>
</dbReference>
<dbReference type="SUPFAM" id="SSF55174">
    <property type="entry name" value="Alpha-L RNA-binding motif"/>
    <property type="match status" value="1"/>
</dbReference>
<evidence type="ECO:0000256" key="2">
    <source>
        <dbReference type="ARBA" id="ARBA00022730"/>
    </source>
</evidence>
<dbReference type="NCBIfam" id="TIGR01017">
    <property type="entry name" value="rpsD_bact"/>
    <property type="match status" value="1"/>
</dbReference>
<dbReference type="Gene3D" id="1.10.1050.10">
    <property type="entry name" value="Ribosomal Protein S4 Delta 41, Chain A, domain 1"/>
    <property type="match status" value="1"/>
</dbReference>
<comment type="similarity">
    <text evidence="1 7 8">Belongs to the universal ribosomal protein uS4 family.</text>
</comment>
<feature type="domain" description="Small ribosomal subunit protein uS4 N-terminal" evidence="10">
    <location>
        <begin position="3"/>
        <end position="93"/>
    </location>
</feature>
<comment type="subunit">
    <text evidence="7">Part of the 30S ribosomal subunit. Contacts protein S5. The interaction surface between S4 and S5 is involved in control of translational fidelity.</text>
</comment>
<evidence type="ECO:0000313" key="12">
    <source>
        <dbReference type="Proteomes" id="UP000217033"/>
    </source>
</evidence>
<evidence type="ECO:0000313" key="11">
    <source>
        <dbReference type="EMBL" id="PAF54719.1"/>
    </source>
</evidence>
<gene>
    <name evidence="7" type="primary">rpsD</name>
    <name evidence="11" type="ORF">CJF60_03190</name>
</gene>
<dbReference type="Pfam" id="PF00163">
    <property type="entry name" value="Ribosomal_S4"/>
    <property type="match status" value="1"/>
</dbReference>
<evidence type="ECO:0000256" key="8">
    <source>
        <dbReference type="RuleBase" id="RU003699"/>
    </source>
</evidence>
<feature type="domain" description="RNA-binding S4" evidence="9">
    <location>
        <begin position="94"/>
        <end position="158"/>
    </location>
</feature>
<dbReference type="GO" id="GO:0005840">
    <property type="term" value="C:ribosome"/>
    <property type="evidence" value="ECO:0007669"/>
    <property type="project" value="UniProtKB-KW"/>
</dbReference>
<dbReference type="InterPro" id="IPR001912">
    <property type="entry name" value="Ribosomal_uS4_N"/>
</dbReference>
<proteinExistence type="inferred from homology"/>